<evidence type="ECO:0000313" key="3">
    <source>
        <dbReference type="Proteomes" id="UP000177528"/>
    </source>
</evidence>
<feature type="transmembrane region" description="Helical" evidence="1">
    <location>
        <begin position="12"/>
        <end position="31"/>
    </location>
</feature>
<organism evidence="2 3">
    <name type="scientific">Candidatus Andersenbacteria bacterium RIFCSPHIGHO2_12_FULL_45_11</name>
    <dbReference type="NCBI Taxonomy" id="1797281"/>
    <lineage>
        <taxon>Bacteria</taxon>
        <taxon>Candidatus Anderseniibacteriota</taxon>
    </lineage>
</organism>
<keyword evidence="1" id="KW-1133">Transmembrane helix</keyword>
<protein>
    <submittedName>
        <fullName evidence="2">Uncharacterized protein</fullName>
    </submittedName>
</protein>
<dbReference type="EMBL" id="MHHR01000028">
    <property type="protein sequence ID" value="OGY33656.1"/>
    <property type="molecule type" value="Genomic_DNA"/>
</dbReference>
<name>A0A1G1X0X0_9BACT</name>
<dbReference type="AlphaFoldDB" id="A0A1G1X0X0"/>
<feature type="transmembrane region" description="Helical" evidence="1">
    <location>
        <begin position="37"/>
        <end position="54"/>
    </location>
</feature>
<keyword evidence="1" id="KW-0812">Transmembrane</keyword>
<gene>
    <name evidence="2" type="ORF">A3D99_03875</name>
</gene>
<accession>A0A1G1X0X0</accession>
<dbReference type="Proteomes" id="UP000177528">
    <property type="component" value="Unassembled WGS sequence"/>
</dbReference>
<proteinExistence type="predicted"/>
<keyword evidence="1" id="KW-0472">Membrane</keyword>
<reference evidence="2 3" key="1">
    <citation type="journal article" date="2016" name="Nat. Commun.">
        <title>Thousands of microbial genomes shed light on interconnected biogeochemical processes in an aquifer system.</title>
        <authorList>
            <person name="Anantharaman K."/>
            <person name="Brown C.T."/>
            <person name="Hug L.A."/>
            <person name="Sharon I."/>
            <person name="Castelle C.J."/>
            <person name="Probst A.J."/>
            <person name="Thomas B.C."/>
            <person name="Singh A."/>
            <person name="Wilkins M.J."/>
            <person name="Karaoz U."/>
            <person name="Brodie E.L."/>
            <person name="Williams K.H."/>
            <person name="Hubbard S.S."/>
            <person name="Banfield J.F."/>
        </authorList>
    </citation>
    <scope>NUCLEOTIDE SEQUENCE [LARGE SCALE GENOMIC DNA]</scope>
</reference>
<comment type="caution">
    <text evidence="2">The sequence shown here is derived from an EMBL/GenBank/DDBJ whole genome shotgun (WGS) entry which is preliminary data.</text>
</comment>
<sequence length="63" mass="6939">MTVLLPKHQLRVLSAIAANFCVVWLAAAFIAEDHLTLFGNLTLGIIALVVALFFEKQLESYGH</sequence>
<evidence type="ECO:0000256" key="1">
    <source>
        <dbReference type="SAM" id="Phobius"/>
    </source>
</evidence>
<evidence type="ECO:0000313" key="2">
    <source>
        <dbReference type="EMBL" id="OGY33656.1"/>
    </source>
</evidence>